<proteinExistence type="predicted"/>
<dbReference type="Proteomes" id="UP000289738">
    <property type="component" value="Chromosome A08"/>
</dbReference>
<accession>A0A445BWC0</accession>
<keyword evidence="1" id="KW-0862">Zinc</keyword>
<sequence>MVLQNDIDLLNPPAELEKRKHKLKRLVQSPNSFFTDVKCQGCFNIYVLNDGHSLLVERISLEPGDPSPYSLLIWICRQERQGHYHIDFTGNNTTVKAKTGNKTTQENEVKTDKTTQEKEGYELCIYP</sequence>
<keyword evidence="5" id="KW-1185">Reference proteome</keyword>
<dbReference type="Gene3D" id="2.20.25.100">
    <property type="entry name" value="Zn-binding ribosomal proteins"/>
    <property type="match status" value="1"/>
</dbReference>
<name>A0A445BWC0_ARAHY</name>
<dbReference type="GO" id="GO:0005840">
    <property type="term" value="C:ribosome"/>
    <property type="evidence" value="ECO:0007669"/>
    <property type="project" value="UniProtKB-KW"/>
</dbReference>
<comment type="caution">
    <text evidence="4">The sequence shown here is derived from an EMBL/GenBank/DDBJ whole genome shotgun (WGS) entry which is preliminary data.</text>
</comment>
<protein>
    <submittedName>
        <fullName evidence="4">Uncharacterized protein</fullName>
    </submittedName>
</protein>
<dbReference type="EMBL" id="SDMP01000008">
    <property type="protein sequence ID" value="RYR43017.1"/>
    <property type="molecule type" value="Genomic_DNA"/>
</dbReference>
<dbReference type="InterPro" id="IPR000592">
    <property type="entry name" value="Ribosomal_eS27"/>
</dbReference>
<evidence type="ECO:0000313" key="5">
    <source>
        <dbReference type="Proteomes" id="UP000289738"/>
    </source>
</evidence>
<evidence type="ECO:0000256" key="3">
    <source>
        <dbReference type="ARBA" id="ARBA00023274"/>
    </source>
</evidence>
<organism evidence="4 5">
    <name type="scientific">Arachis hypogaea</name>
    <name type="common">Peanut</name>
    <dbReference type="NCBI Taxonomy" id="3818"/>
    <lineage>
        <taxon>Eukaryota</taxon>
        <taxon>Viridiplantae</taxon>
        <taxon>Streptophyta</taxon>
        <taxon>Embryophyta</taxon>
        <taxon>Tracheophyta</taxon>
        <taxon>Spermatophyta</taxon>
        <taxon>Magnoliopsida</taxon>
        <taxon>eudicotyledons</taxon>
        <taxon>Gunneridae</taxon>
        <taxon>Pentapetalae</taxon>
        <taxon>rosids</taxon>
        <taxon>fabids</taxon>
        <taxon>Fabales</taxon>
        <taxon>Fabaceae</taxon>
        <taxon>Papilionoideae</taxon>
        <taxon>50 kb inversion clade</taxon>
        <taxon>dalbergioids sensu lato</taxon>
        <taxon>Dalbergieae</taxon>
        <taxon>Pterocarpus clade</taxon>
        <taxon>Arachis</taxon>
    </lineage>
</organism>
<dbReference type="PANTHER" id="PTHR11594">
    <property type="entry name" value="40S RIBOSOMAL PROTEIN S27"/>
    <property type="match status" value="1"/>
</dbReference>
<keyword evidence="2" id="KW-0689">Ribosomal protein</keyword>
<dbReference type="GO" id="GO:1990904">
    <property type="term" value="C:ribonucleoprotein complex"/>
    <property type="evidence" value="ECO:0007669"/>
    <property type="project" value="UniProtKB-KW"/>
</dbReference>
<gene>
    <name evidence="4" type="ORF">Ahy_A08g039444</name>
</gene>
<reference evidence="4 5" key="1">
    <citation type="submission" date="2019-01" db="EMBL/GenBank/DDBJ databases">
        <title>Sequencing of cultivated peanut Arachis hypogaea provides insights into genome evolution and oil improvement.</title>
        <authorList>
            <person name="Chen X."/>
        </authorList>
    </citation>
    <scope>NUCLEOTIDE SEQUENCE [LARGE SCALE GENOMIC DNA]</scope>
    <source>
        <strain evidence="5">cv. Fuhuasheng</strain>
        <tissue evidence="4">Leaves</tissue>
    </source>
</reference>
<evidence type="ECO:0000256" key="2">
    <source>
        <dbReference type="ARBA" id="ARBA00022980"/>
    </source>
</evidence>
<keyword evidence="3" id="KW-0687">Ribonucleoprotein</keyword>
<evidence type="ECO:0000313" key="4">
    <source>
        <dbReference type="EMBL" id="RYR43017.1"/>
    </source>
</evidence>
<dbReference type="AlphaFoldDB" id="A0A445BWC0"/>
<evidence type="ECO:0000256" key="1">
    <source>
        <dbReference type="ARBA" id="ARBA00022833"/>
    </source>
</evidence>
<dbReference type="InterPro" id="IPR023407">
    <property type="entry name" value="Ribosomal_eS27_Zn-bd_dom_sf"/>
</dbReference>
<dbReference type="GO" id="GO:0006412">
    <property type="term" value="P:translation"/>
    <property type="evidence" value="ECO:0007669"/>
    <property type="project" value="InterPro"/>
</dbReference>
<dbReference type="GO" id="GO:0003735">
    <property type="term" value="F:structural constituent of ribosome"/>
    <property type="evidence" value="ECO:0007669"/>
    <property type="project" value="InterPro"/>
</dbReference>